<dbReference type="WBParaSite" id="HPBE_0000187301-mRNA-1">
    <property type="protein sequence ID" value="HPBE_0000187301-mRNA-1"/>
    <property type="gene ID" value="HPBE_0000187301"/>
</dbReference>
<protein>
    <submittedName>
        <fullName evidence="3">Transposase</fullName>
    </submittedName>
</protein>
<dbReference type="OrthoDB" id="5824068at2759"/>
<keyword evidence="2" id="KW-1185">Reference proteome</keyword>
<accession>A0A183F6T1</accession>
<dbReference type="AlphaFoldDB" id="A0A183F6T1"/>
<evidence type="ECO:0000313" key="2">
    <source>
        <dbReference type="Proteomes" id="UP000050761"/>
    </source>
</evidence>
<name>A0A183F6T1_HELPZ</name>
<organism evidence="2 3">
    <name type="scientific">Heligmosomoides polygyrus</name>
    <name type="common">Parasitic roundworm</name>
    <dbReference type="NCBI Taxonomy" id="6339"/>
    <lineage>
        <taxon>Eukaryota</taxon>
        <taxon>Metazoa</taxon>
        <taxon>Ecdysozoa</taxon>
        <taxon>Nematoda</taxon>
        <taxon>Chromadorea</taxon>
        <taxon>Rhabditida</taxon>
        <taxon>Rhabditina</taxon>
        <taxon>Rhabditomorpha</taxon>
        <taxon>Strongyloidea</taxon>
        <taxon>Heligmosomidae</taxon>
        <taxon>Heligmosomoides</taxon>
    </lineage>
</organism>
<proteinExistence type="predicted"/>
<evidence type="ECO:0000313" key="1">
    <source>
        <dbReference type="EMBL" id="VDO21821.1"/>
    </source>
</evidence>
<evidence type="ECO:0000313" key="3">
    <source>
        <dbReference type="WBParaSite" id="HPBE_0000187301-mRNA-1"/>
    </source>
</evidence>
<reference evidence="1 2" key="1">
    <citation type="submission" date="2018-11" db="EMBL/GenBank/DDBJ databases">
        <authorList>
            <consortium name="Pathogen Informatics"/>
        </authorList>
    </citation>
    <scope>NUCLEOTIDE SEQUENCE [LARGE SCALE GENOMIC DNA]</scope>
</reference>
<gene>
    <name evidence="1" type="ORF">HPBE_LOCUS1874</name>
</gene>
<accession>A0A3P7TKS7</accession>
<sequence length="107" mass="12713">MNIFECFSYVYLGREVNMANDLAPELCRRERAALGTLKSVDEKKTKNVRWATRFTIALAVLLVKSLNDRYDGLLVILERLEHFDTQQDRMKKSWHQLEQLDDHRDDR</sequence>
<reference evidence="3" key="2">
    <citation type="submission" date="2019-09" db="UniProtKB">
        <authorList>
            <consortium name="WormBaseParasite"/>
        </authorList>
    </citation>
    <scope>IDENTIFICATION</scope>
</reference>
<dbReference type="Proteomes" id="UP000050761">
    <property type="component" value="Unassembled WGS sequence"/>
</dbReference>
<dbReference type="EMBL" id="UZAH01002356">
    <property type="protein sequence ID" value="VDO21821.1"/>
    <property type="molecule type" value="Genomic_DNA"/>
</dbReference>